<name>A0A5C5RKI0_9ACTN</name>
<gene>
    <name evidence="2" type="ORF">FK268_12830</name>
</gene>
<dbReference type="NCBIfam" id="TIGR00616">
    <property type="entry name" value="rect"/>
    <property type="match status" value="1"/>
</dbReference>
<feature type="region of interest" description="Disordered" evidence="1">
    <location>
        <begin position="11"/>
        <end position="43"/>
    </location>
</feature>
<proteinExistence type="predicted"/>
<comment type="caution">
    <text evidence="2">The sequence shown here is derived from an EMBL/GenBank/DDBJ whole genome shotgun (WGS) entry which is preliminary data.</text>
</comment>
<dbReference type="AlphaFoldDB" id="A0A5C5RKI0"/>
<dbReference type="Proteomes" id="UP000319792">
    <property type="component" value="Unassembled WGS sequence"/>
</dbReference>
<evidence type="ECO:0000256" key="1">
    <source>
        <dbReference type="SAM" id="MobiDB-lite"/>
    </source>
</evidence>
<dbReference type="InterPro" id="IPR004590">
    <property type="entry name" value="ssDNA_annealing_RecT"/>
</dbReference>
<reference evidence="2 3" key="1">
    <citation type="submission" date="2019-08" db="EMBL/GenBank/DDBJ databases">
        <title>Tsukamurella conjunctivitidis sp. nov., Tsukamurella assacharolytica sp. nov. and Tsukamurella sputae sp. nov. isolated from patients with conjunctivitis, bacteraemia (lymphoma) and respiratory infection (sputum) in Hong Kong.</title>
        <authorList>
            <person name="Fok K.M.N."/>
            <person name="Fong J.Y.H."/>
        </authorList>
    </citation>
    <scope>NUCLEOTIDE SEQUENCE [LARGE SCALE GENOMIC DNA]</scope>
    <source>
        <strain evidence="2 3">HKU70</strain>
    </source>
</reference>
<sequence>MATAWNCCRCPPGPRPEETKEPPSMSDQYQPVGQQLAPRQQPSPMQNLQGLIRQMAPEMQKALPKHMTGERMARIATTVLRQTPKLAECTPESFLGALLTAAQLGLEPGPLGEAYLVPYGRTVTFIPGYRGLIKLAWQSGQLQDIHAQVVYENDEFDYRLGLHRDLVHVPARGDRGKAVYVYAAAVMKDGGTAFEVMSVGEVEAIRARSRSGNNGPWKTDWSAMARKTAVKQLAKWLPSSVELRTAVALDETARDGTDRSLPSVVDVSAGPELDLTPETPAIDAASEDVEAAVDVPAEPKPQAAAPAAKKATKVQIAKVEAIAAEQKFDAAFMPEALANWTQRDGATLDDLTSDEANQIISIFTTTEGK</sequence>
<organism evidence="2 3">
    <name type="scientific">Tsukamurella sputi</name>
    <dbReference type="NCBI Taxonomy" id="2591848"/>
    <lineage>
        <taxon>Bacteria</taxon>
        <taxon>Bacillati</taxon>
        <taxon>Actinomycetota</taxon>
        <taxon>Actinomycetes</taxon>
        <taxon>Mycobacteriales</taxon>
        <taxon>Tsukamurellaceae</taxon>
        <taxon>Tsukamurella</taxon>
    </lineage>
</organism>
<dbReference type="Pfam" id="PF03837">
    <property type="entry name" value="RecT"/>
    <property type="match status" value="1"/>
</dbReference>
<dbReference type="InterPro" id="IPR018330">
    <property type="entry name" value="RecT_fam"/>
</dbReference>
<protein>
    <submittedName>
        <fullName evidence="2">Recombinase RecT</fullName>
    </submittedName>
</protein>
<evidence type="ECO:0000313" key="3">
    <source>
        <dbReference type="Proteomes" id="UP000319792"/>
    </source>
</evidence>
<dbReference type="GO" id="GO:0003677">
    <property type="term" value="F:DNA binding"/>
    <property type="evidence" value="ECO:0007669"/>
    <property type="project" value="InterPro"/>
</dbReference>
<dbReference type="GO" id="GO:0006259">
    <property type="term" value="P:DNA metabolic process"/>
    <property type="evidence" value="ECO:0007669"/>
    <property type="project" value="InterPro"/>
</dbReference>
<evidence type="ECO:0000313" key="2">
    <source>
        <dbReference type="EMBL" id="TWS23198.1"/>
    </source>
</evidence>
<accession>A0A5C5RKI0</accession>
<feature type="compositionally biased region" description="Polar residues" evidence="1">
    <location>
        <begin position="25"/>
        <end position="43"/>
    </location>
</feature>
<keyword evidence="3" id="KW-1185">Reference proteome</keyword>
<dbReference type="EMBL" id="VIGV01000004">
    <property type="protein sequence ID" value="TWS23198.1"/>
    <property type="molecule type" value="Genomic_DNA"/>
</dbReference>